<dbReference type="Proteomes" id="UP000609121">
    <property type="component" value="Unassembled WGS sequence"/>
</dbReference>
<dbReference type="Gene3D" id="3.40.50.2300">
    <property type="match status" value="2"/>
</dbReference>
<name>A0A8J7CK57_9RHOB</name>
<dbReference type="PANTHER" id="PTHR46847:SF1">
    <property type="entry name" value="D-ALLOSE-BINDING PERIPLASMIC PROTEIN-RELATED"/>
    <property type="match status" value="1"/>
</dbReference>
<comment type="caution">
    <text evidence="6">The sequence shown here is derived from an EMBL/GenBank/DDBJ whole genome shotgun (WGS) entry which is preliminary data.</text>
</comment>
<evidence type="ECO:0000256" key="4">
    <source>
        <dbReference type="SAM" id="SignalP"/>
    </source>
</evidence>
<organism evidence="6 7">
    <name type="scientific">Mangrovicoccus algicola</name>
    <dbReference type="NCBI Taxonomy" id="2771008"/>
    <lineage>
        <taxon>Bacteria</taxon>
        <taxon>Pseudomonadati</taxon>
        <taxon>Pseudomonadota</taxon>
        <taxon>Alphaproteobacteria</taxon>
        <taxon>Rhodobacterales</taxon>
        <taxon>Paracoccaceae</taxon>
        <taxon>Mangrovicoccus</taxon>
    </lineage>
</organism>
<evidence type="ECO:0000256" key="2">
    <source>
        <dbReference type="ARBA" id="ARBA00007639"/>
    </source>
</evidence>
<accession>A0A8J7CK57</accession>
<feature type="domain" description="Periplasmic binding protein" evidence="5">
    <location>
        <begin position="24"/>
        <end position="285"/>
    </location>
</feature>
<dbReference type="SUPFAM" id="SSF53822">
    <property type="entry name" value="Periplasmic binding protein-like I"/>
    <property type="match status" value="1"/>
</dbReference>
<dbReference type="AlphaFoldDB" id="A0A8J7CK57"/>
<evidence type="ECO:0000313" key="7">
    <source>
        <dbReference type="Proteomes" id="UP000609121"/>
    </source>
</evidence>
<dbReference type="EMBL" id="JACVXA010000021">
    <property type="protein sequence ID" value="MBE3638341.1"/>
    <property type="molecule type" value="Genomic_DNA"/>
</dbReference>
<dbReference type="PANTHER" id="PTHR46847">
    <property type="entry name" value="D-ALLOSE-BINDING PERIPLASMIC PROTEIN-RELATED"/>
    <property type="match status" value="1"/>
</dbReference>
<evidence type="ECO:0000256" key="1">
    <source>
        <dbReference type="ARBA" id="ARBA00004196"/>
    </source>
</evidence>
<dbReference type="RefSeq" id="WP_193181857.1">
    <property type="nucleotide sequence ID" value="NZ_JACVXA010000021.1"/>
</dbReference>
<feature type="signal peptide" evidence="4">
    <location>
        <begin position="1"/>
        <end position="21"/>
    </location>
</feature>
<dbReference type="GO" id="GO:0030246">
    <property type="term" value="F:carbohydrate binding"/>
    <property type="evidence" value="ECO:0007669"/>
    <property type="project" value="UniProtKB-ARBA"/>
</dbReference>
<evidence type="ECO:0000259" key="5">
    <source>
        <dbReference type="Pfam" id="PF13407"/>
    </source>
</evidence>
<keyword evidence="7" id="KW-1185">Reference proteome</keyword>
<dbReference type="GO" id="GO:0030313">
    <property type="term" value="C:cell envelope"/>
    <property type="evidence" value="ECO:0007669"/>
    <property type="project" value="UniProtKB-SubCell"/>
</dbReference>
<comment type="similarity">
    <text evidence="2">Belongs to the bacterial solute-binding protein 2 family.</text>
</comment>
<keyword evidence="3 4" id="KW-0732">Signal</keyword>
<dbReference type="InterPro" id="IPR028082">
    <property type="entry name" value="Peripla_BP_I"/>
</dbReference>
<evidence type="ECO:0000313" key="6">
    <source>
        <dbReference type="EMBL" id="MBE3638341.1"/>
    </source>
</evidence>
<sequence length="311" mass="32466">MTRFRLLMLVPVLLLPGFAAAQTVAVTMSNTDWTYTRNLADHIAAALDAEGVTDVTMMNAAGDRQAQLAAIGDFIAADVDAIIANLLATDDGLRVSRMAAEAGIPLVYVNLEPINGTALPEGQSYVGSDETESGTLEFGFVCDRLEGEGSVSFLIGDLGSSAARVRTQDYYALLETPRCAGIDVMDEGFANWSRDEGQALAASWIEAGRVPDAFVANNDDMALGALDAIQAAGLDKAEILVTGIDATEVALRAMDDGLLDATVLQNAGGQAAAAVEAALALARGDADVPRLIYVPFELVTPATRGDLPATN</sequence>
<reference evidence="6" key="1">
    <citation type="submission" date="2020-09" db="EMBL/GenBank/DDBJ databases">
        <title>A novel bacterium of genus Mangrovicoccus, isolated from South China Sea.</title>
        <authorList>
            <person name="Huang H."/>
            <person name="Mo K."/>
            <person name="Hu Y."/>
        </authorList>
    </citation>
    <scope>NUCLEOTIDE SEQUENCE</scope>
    <source>
        <strain evidence="6">HB182678</strain>
    </source>
</reference>
<protein>
    <submittedName>
        <fullName evidence="6">Substrate-binding domain-containing protein</fullName>
    </submittedName>
</protein>
<comment type="subcellular location">
    <subcellularLocation>
        <location evidence="1">Cell envelope</location>
    </subcellularLocation>
</comment>
<feature type="chain" id="PRO_5035198123" evidence="4">
    <location>
        <begin position="22"/>
        <end position="311"/>
    </location>
</feature>
<gene>
    <name evidence="6" type="ORF">ICN82_09030</name>
</gene>
<dbReference type="Pfam" id="PF13407">
    <property type="entry name" value="Peripla_BP_4"/>
    <property type="match status" value="1"/>
</dbReference>
<proteinExistence type="inferred from homology"/>
<dbReference type="InterPro" id="IPR025997">
    <property type="entry name" value="SBP_2_dom"/>
</dbReference>
<evidence type="ECO:0000256" key="3">
    <source>
        <dbReference type="ARBA" id="ARBA00022729"/>
    </source>
</evidence>